<evidence type="ECO:0000259" key="1">
    <source>
        <dbReference type="Pfam" id="PF25545"/>
    </source>
</evidence>
<sequence length="202" mass="22891">MDYVNVRLPIQTLEAKAYSTRKPMFEAENQAAVSGACMVNQQQQLIDLYDKFFAGSKKNKNPFAFSVCMEGPLIGFWVHYARTEDGVRRHYMKALYSCDGALADQLEIFLVKWEQLMSWQVLLIYPQLIEHVRSLGNFNLGFALKHLVDEKLVQCRDSIECTFGLENGNSEKHRVAEKAGASRIPHAMSVLAYCDVSTSNVS</sequence>
<evidence type="ECO:0000313" key="3">
    <source>
        <dbReference type="Proteomes" id="UP000799766"/>
    </source>
</evidence>
<name>A0A6A6NQI2_9PEZI</name>
<dbReference type="AlphaFoldDB" id="A0A6A6NQI2"/>
<gene>
    <name evidence="2" type="ORF">BDY21DRAFT_366684</name>
</gene>
<dbReference type="Pfam" id="PF25545">
    <property type="entry name" value="DUF7924"/>
    <property type="match status" value="1"/>
</dbReference>
<dbReference type="InterPro" id="IPR057684">
    <property type="entry name" value="DUF7924"/>
</dbReference>
<dbReference type="OrthoDB" id="5372703at2759"/>
<feature type="domain" description="DUF7924" evidence="1">
    <location>
        <begin position="6"/>
        <end position="99"/>
    </location>
</feature>
<keyword evidence="3" id="KW-1185">Reference proteome</keyword>
<accession>A0A6A6NQI2</accession>
<organism evidence="2 3">
    <name type="scientific">Lineolata rhizophorae</name>
    <dbReference type="NCBI Taxonomy" id="578093"/>
    <lineage>
        <taxon>Eukaryota</taxon>
        <taxon>Fungi</taxon>
        <taxon>Dikarya</taxon>
        <taxon>Ascomycota</taxon>
        <taxon>Pezizomycotina</taxon>
        <taxon>Dothideomycetes</taxon>
        <taxon>Dothideomycetes incertae sedis</taxon>
        <taxon>Lineolatales</taxon>
        <taxon>Lineolataceae</taxon>
        <taxon>Lineolata</taxon>
    </lineage>
</organism>
<protein>
    <recommendedName>
        <fullName evidence="1">DUF7924 domain-containing protein</fullName>
    </recommendedName>
</protein>
<reference evidence="2" key="1">
    <citation type="journal article" date="2020" name="Stud. Mycol.">
        <title>101 Dothideomycetes genomes: a test case for predicting lifestyles and emergence of pathogens.</title>
        <authorList>
            <person name="Haridas S."/>
            <person name="Albert R."/>
            <person name="Binder M."/>
            <person name="Bloem J."/>
            <person name="Labutti K."/>
            <person name="Salamov A."/>
            <person name="Andreopoulos B."/>
            <person name="Baker S."/>
            <person name="Barry K."/>
            <person name="Bills G."/>
            <person name="Bluhm B."/>
            <person name="Cannon C."/>
            <person name="Castanera R."/>
            <person name="Culley D."/>
            <person name="Daum C."/>
            <person name="Ezra D."/>
            <person name="Gonzalez J."/>
            <person name="Henrissat B."/>
            <person name="Kuo A."/>
            <person name="Liang C."/>
            <person name="Lipzen A."/>
            <person name="Lutzoni F."/>
            <person name="Magnuson J."/>
            <person name="Mondo S."/>
            <person name="Nolan M."/>
            <person name="Ohm R."/>
            <person name="Pangilinan J."/>
            <person name="Park H.-J."/>
            <person name="Ramirez L."/>
            <person name="Alfaro M."/>
            <person name="Sun H."/>
            <person name="Tritt A."/>
            <person name="Yoshinaga Y."/>
            <person name="Zwiers L.-H."/>
            <person name="Turgeon B."/>
            <person name="Goodwin S."/>
            <person name="Spatafora J."/>
            <person name="Crous P."/>
            <person name="Grigoriev I."/>
        </authorList>
    </citation>
    <scope>NUCLEOTIDE SEQUENCE</scope>
    <source>
        <strain evidence="2">ATCC 16933</strain>
    </source>
</reference>
<dbReference type="Proteomes" id="UP000799766">
    <property type="component" value="Unassembled WGS sequence"/>
</dbReference>
<proteinExistence type="predicted"/>
<evidence type="ECO:0000313" key="2">
    <source>
        <dbReference type="EMBL" id="KAF2453976.1"/>
    </source>
</evidence>
<dbReference type="EMBL" id="MU001694">
    <property type="protein sequence ID" value="KAF2453976.1"/>
    <property type="molecule type" value="Genomic_DNA"/>
</dbReference>